<dbReference type="Gene3D" id="3.10.290.30">
    <property type="entry name" value="MM3350-like"/>
    <property type="match status" value="1"/>
</dbReference>
<protein>
    <submittedName>
        <fullName evidence="4">Plasmid pRiA4b ORF-3-like protein</fullName>
    </submittedName>
</protein>
<accession>A0A3P5X0R3</accession>
<dbReference type="SUPFAM" id="SSF159941">
    <property type="entry name" value="MM3350-like"/>
    <property type="match status" value="1"/>
</dbReference>
<dbReference type="RefSeq" id="WP_160117569.1">
    <property type="nucleotide sequence ID" value="NZ_CBCRXF010000015.1"/>
</dbReference>
<organism evidence="4 5">
    <name type="scientific">Filibacter tadaridae</name>
    <dbReference type="NCBI Taxonomy" id="2483811"/>
    <lineage>
        <taxon>Bacteria</taxon>
        <taxon>Bacillati</taxon>
        <taxon>Bacillota</taxon>
        <taxon>Bacilli</taxon>
        <taxon>Bacillales</taxon>
        <taxon>Caryophanaceae</taxon>
        <taxon>Filibacter</taxon>
    </lineage>
</organism>
<feature type="domain" description="DUF7309" evidence="3">
    <location>
        <begin position="173"/>
        <end position="326"/>
    </location>
</feature>
<gene>
    <name evidence="4" type="ORF">FILTAD_01099</name>
</gene>
<dbReference type="Pfam" id="PF07929">
    <property type="entry name" value="PRiA4_ORF3"/>
    <property type="match status" value="1"/>
</dbReference>
<reference evidence="4 5" key="1">
    <citation type="submission" date="2018-11" db="EMBL/GenBank/DDBJ databases">
        <authorList>
            <person name="Criscuolo A."/>
        </authorList>
    </citation>
    <scope>NUCLEOTIDE SEQUENCE [LARGE SCALE GENOMIC DNA]</scope>
    <source>
        <strain evidence="4">ATB-66</strain>
    </source>
</reference>
<dbReference type="AlphaFoldDB" id="A0A3P5X0R3"/>
<dbReference type="EMBL" id="UXAV01000031">
    <property type="protein sequence ID" value="VDC24811.1"/>
    <property type="molecule type" value="Genomic_DNA"/>
</dbReference>
<feature type="domain" description="DUF6930" evidence="2">
    <location>
        <begin position="379"/>
        <end position="497"/>
    </location>
</feature>
<dbReference type="Pfam" id="PF23988">
    <property type="entry name" value="DUF7309"/>
    <property type="match status" value="1"/>
</dbReference>
<dbReference type="PANTHER" id="PTHR41878:SF1">
    <property type="entry name" value="TNPR PROTEIN"/>
    <property type="match status" value="1"/>
</dbReference>
<dbReference type="InterPro" id="IPR012912">
    <property type="entry name" value="Plasmid_pRiA4b_Orf3-like"/>
</dbReference>
<evidence type="ECO:0000259" key="2">
    <source>
        <dbReference type="Pfam" id="PF22007"/>
    </source>
</evidence>
<dbReference type="InterPro" id="IPR055733">
    <property type="entry name" value="DUF7309"/>
</dbReference>
<feature type="domain" description="Plasmid pRiA4b Orf3-like" evidence="1">
    <location>
        <begin position="2"/>
        <end position="135"/>
    </location>
</feature>
<evidence type="ECO:0000259" key="3">
    <source>
        <dbReference type="Pfam" id="PF23988"/>
    </source>
</evidence>
<keyword evidence="5" id="KW-1185">Reference proteome</keyword>
<dbReference type="InterPro" id="IPR054216">
    <property type="entry name" value="DUF6930"/>
</dbReference>
<dbReference type="Proteomes" id="UP000270468">
    <property type="component" value="Unassembled WGS sequence"/>
</dbReference>
<name>A0A3P5X0R3_9BACL</name>
<dbReference type="InterPro" id="IPR024047">
    <property type="entry name" value="MM3350-like_sf"/>
</dbReference>
<dbReference type="Pfam" id="PF22007">
    <property type="entry name" value="DUF6930"/>
    <property type="match status" value="1"/>
</dbReference>
<evidence type="ECO:0000313" key="5">
    <source>
        <dbReference type="Proteomes" id="UP000270468"/>
    </source>
</evidence>
<evidence type="ECO:0000313" key="4">
    <source>
        <dbReference type="EMBL" id="VDC24811.1"/>
    </source>
</evidence>
<dbReference type="OrthoDB" id="9801392at2"/>
<evidence type="ECO:0000259" key="1">
    <source>
        <dbReference type="Pfam" id="PF07929"/>
    </source>
</evidence>
<sequence length="507" mass="58835">MIYQFKILLKQSSPPIWRRLLVDSKATFQQLHEIIQAAFDWDDSHLHSFSVRKTGGRKVADLYIGPKNMIDGPPSFRTVDENTELLSGWFKNEKDFAVYTYDFGVNWQHEITFEKVLQEVPGERYPQCVKATQSASGDEDWKKATLRVNEALAPLSTIVAGEGEGEGSDSFDWEAFFNQAKAFNALKPWETLDDNQIFVVIDPESRENLFCSILGGAGEEFGMAVYIGEAGLRSLEDTFDNTKETMDLIFKQRSILLSFVDRDELDTEDYKFIKKHGGTFRGRKQWLQFRSFVPGSYPWLIDEEEARILSVAIERAMEMCKQVRTGVTRVPVWEGDLEFPAQIPSSEEESLLWKDGVLKIRRDGKRVEKPELFISELDLKRAQKLERQNSSIEFEIFHLDTPVQEKKDERPQFPMMAVVLDHKNGLVLFQEIYQGTNEAENAQHAFISFVQQTGFRPREIWLSEDSYRHLSLIIRPLRMEVMRTKALPNIKQLKEFLREMRQKDRGF</sequence>
<dbReference type="PANTHER" id="PTHR41878">
    <property type="entry name" value="LEXA REPRESSOR-RELATED"/>
    <property type="match status" value="1"/>
</dbReference>
<proteinExistence type="predicted"/>